<name>A0AA90PR38_9HELI</name>
<dbReference type="InterPro" id="IPR038375">
    <property type="entry name" value="NDUFAF7_sf"/>
</dbReference>
<evidence type="ECO:0000313" key="3">
    <source>
        <dbReference type="EMBL" id="MDO7252734.1"/>
    </source>
</evidence>
<keyword evidence="6" id="KW-1185">Reference proteome</keyword>
<protein>
    <submittedName>
        <fullName evidence="4">SAM-dependent methyltransferase</fullName>
        <ecNumber evidence="4">2.1.1.-</ecNumber>
    </submittedName>
</protein>
<organism evidence="4 5">
    <name type="scientific">Helicobacter cappadocius</name>
    <dbReference type="NCBI Taxonomy" id="3063998"/>
    <lineage>
        <taxon>Bacteria</taxon>
        <taxon>Pseudomonadati</taxon>
        <taxon>Campylobacterota</taxon>
        <taxon>Epsilonproteobacteria</taxon>
        <taxon>Campylobacterales</taxon>
        <taxon>Helicobacteraceae</taxon>
        <taxon>Helicobacter</taxon>
    </lineage>
</organism>
<dbReference type="EMBL" id="JAUPEV010000002">
    <property type="protein sequence ID" value="MDO7252734.1"/>
    <property type="molecule type" value="Genomic_DNA"/>
</dbReference>
<dbReference type="Proteomes" id="UP001240777">
    <property type="component" value="Unassembled WGS sequence"/>
</dbReference>
<dbReference type="Pfam" id="PF02636">
    <property type="entry name" value="Methyltransf_28"/>
    <property type="match status" value="1"/>
</dbReference>
<gene>
    <name evidence="3" type="ORF">Q5I04_02215</name>
    <name evidence="4" type="ORF">Q5I06_02220</name>
</gene>
<dbReference type="Proteomes" id="UP001177258">
    <property type="component" value="Unassembled WGS sequence"/>
</dbReference>
<dbReference type="RefSeq" id="WP_305516574.1">
    <property type="nucleotide sequence ID" value="NZ_JAUPEV010000002.1"/>
</dbReference>
<dbReference type="InterPro" id="IPR029063">
    <property type="entry name" value="SAM-dependent_MTases_sf"/>
</dbReference>
<dbReference type="AlphaFoldDB" id="A0AA90PR38"/>
<reference evidence="3" key="2">
    <citation type="submission" date="2023-07" db="EMBL/GenBank/DDBJ databases">
        <authorList>
            <person name="Aydin F."/>
            <person name="Tarhane S."/>
            <person name="Saticioglu I.B."/>
            <person name="Karakaya E."/>
            <person name="Abay S."/>
            <person name="Guran O."/>
            <person name="Bozkurt E."/>
            <person name="Uzum N."/>
            <person name="Olgun K."/>
            <person name="Jablonski D."/>
        </authorList>
    </citation>
    <scope>NUCLEOTIDE SEQUENCE</scope>
    <source>
        <strain evidence="3">Faydin-H75</strain>
    </source>
</reference>
<proteinExistence type="predicted"/>
<keyword evidence="2 4" id="KW-0808">Transferase</keyword>
<dbReference type="Gene3D" id="3.40.50.12710">
    <property type="match status" value="1"/>
</dbReference>
<evidence type="ECO:0000313" key="6">
    <source>
        <dbReference type="Proteomes" id="UP001240777"/>
    </source>
</evidence>
<accession>A0AA90PR38</accession>
<reference evidence="3 5" key="3">
    <citation type="journal article" date="2024" name="Syst. Appl. Microbiol.">
        <title>Helicobacter cappadocius sp. nov., from lizards: The first psychrotrophic Helicobacter species.</title>
        <authorList>
            <person name="Aydin F."/>
            <person name="Tarhane S."/>
            <person name="Karakaya E."/>
            <person name="Abay S."/>
            <person name="Kayman T."/>
            <person name="Guran O."/>
            <person name="Bozkurt E."/>
            <person name="Uzum N."/>
            <person name="Avci A."/>
            <person name="Olgun K."/>
            <person name="Jablonski D."/>
            <person name="Guran C."/>
            <person name="Burcin Saticioglu I."/>
        </authorList>
    </citation>
    <scope>NUCLEOTIDE SEQUENCE [LARGE SCALE GENOMIC DNA]</scope>
    <source>
        <strain evidence="3">Faydin-H75</strain>
        <strain evidence="5">faydin-H76</strain>
    </source>
</reference>
<evidence type="ECO:0000256" key="1">
    <source>
        <dbReference type="ARBA" id="ARBA00022603"/>
    </source>
</evidence>
<dbReference type="InterPro" id="IPR003788">
    <property type="entry name" value="NDUFAF7"/>
</dbReference>
<dbReference type="EC" id="2.1.1.-" evidence="4"/>
<dbReference type="GO" id="GO:0032259">
    <property type="term" value="P:methylation"/>
    <property type="evidence" value="ECO:0007669"/>
    <property type="project" value="UniProtKB-KW"/>
</dbReference>
<keyword evidence="1 4" id="KW-0489">Methyltransferase</keyword>
<dbReference type="PANTHER" id="PTHR12049:SF7">
    <property type="entry name" value="PROTEIN ARGININE METHYLTRANSFERASE NDUFAF7, MITOCHONDRIAL"/>
    <property type="match status" value="1"/>
</dbReference>
<dbReference type="PANTHER" id="PTHR12049">
    <property type="entry name" value="PROTEIN ARGININE METHYLTRANSFERASE NDUFAF7, MITOCHONDRIAL"/>
    <property type="match status" value="1"/>
</dbReference>
<evidence type="ECO:0000313" key="4">
    <source>
        <dbReference type="EMBL" id="MDP2538602.1"/>
    </source>
</evidence>
<sequence>MISFSSYMNEWLYGNNGYYRAAMIGKNGDFYTSVSVSKFFGGSIAQYIVKLLEQEKLSLPLKIIEIGADKAHLIGDVAEFLSSISIGVIEECEFATIEPLSELAKMQKEAFLYRVGHQLKIYEKIQDLILNKNESVFVFSNEVFDSFVCEVINESKMIYIDNHKVLWRDISPQIKHLAKQYEIIKGEIPVKLEEFVFSLVNVLNKSKKWEFLSFDYGYWEARNDINLRTYQKHQVENFLEISDRLENFYQKSDITYDVNFSLLDRIFTKNGAKKIFYTSQAKAMIEMGILELLEKFSENVDYSIYLREVGKIKPLISPMGLGERFQCISFGG</sequence>
<evidence type="ECO:0000313" key="5">
    <source>
        <dbReference type="Proteomes" id="UP001177258"/>
    </source>
</evidence>
<comment type="caution">
    <text evidence="4">The sequence shown here is derived from an EMBL/GenBank/DDBJ whole genome shotgun (WGS) entry which is preliminary data.</text>
</comment>
<evidence type="ECO:0000256" key="2">
    <source>
        <dbReference type="ARBA" id="ARBA00022679"/>
    </source>
</evidence>
<dbReference type="GO" id="GO:0035243">
    <property type="term" value="F:protein-arginine omega-N symmetric methyltransferase activity"/>
    <property type="evidence" value="ECO:0007669"/>
    <property type="project" value="TreeGrafter"/>
</dbReference>
<dbReference type="EMBL" id="JAUYZK010000002">
    <property type="protein sequence ID" value="MDP2538602.1"/>
    <property type="molecule type" value="Genomic_DNA"/>
</dbReference>
<reference evidence="4 6" key="1">
    <citation type="submission" date="2023-07" db="EMBL/GenBank/DDBJ databases">
        <title>Unpublished Manusciprt.</title>
        <authorList>
            <person name="Aydin F."/>
            <person name="Tarhane S."/>
            <person name="Saticioglu I.B."/>
            <person name="Karakaya E."/>
            <person name="Abay S."/>
            <person name="Guran O."/>
            <person name="Bozkurt E."/>
            <person name="Uzum N."/>
            <person name="Olgun K."/>
            <person name="Jablonski D."/>
        </authorList>
    </citation>
    <scope>NUCLEOTIDE SEQUENCE</scope>
    <source>
        <strain evidence="6">faydin-H75</strain>
        <strain evidence="4">Faydin-H76</strain>
    </source>
</reference>
<dbReference type="SUPFAM" id="SSF53335">
    <property type="entry name" value="S-adenosyl-L-methionine-dependent methyltransferases"/>
    <property type="match status" value="1"/>
</dbReference>